<evidence type="ECO:0000256" key="8">
    <source>
        <dbReference type="ARBA" id="ARBA00023268"/>
    </source>
</evidence>
<dbReference type="EMBL" id="JANPWB010000015">
    <property type="protein sequence ID" value="KAJ1091214.1"/>
    <property type="molecule type" value="Genomic_DNA"/>
</dbReference>
<evidence type="ECO:0000313" key="14">
    <source>
        <dbReference type="Proteomes" id="UP001066276"/>
    </source>
</evidence>
<comment type="similarity">
    <text evidence="1">Belongs to the beta type-B retroviral polymerase family. HERV class-II K(HML-2) pol subfamily.</text>
</comment>
<dbReference type="InterPro" id="IPR002156">
    <property type="entry name" value="RNaseH_domain"/>
</dbReference>
<dbReference type="InterPro" id="IPR043128">
    <property type="entry name" value="Rev_trsase/Diguanyl_cyclase"/>
</dbReference>
<name>A0AAV7LL21_PLEWA</name>
<dbReference type="InterPro" id="IPR050951">
    <property type="entry name" value="Retrovirus_Pol_polyprotein"/>
</dbReference>
<dbReference type="Pfam" id="PF00665">
    <property type="entry name" value="rve"/>
    <property type="match status" value="1"/>
</dbReference>
<dbReference type="PROSITE" id="PS50879">
    <property type="entry name" value="RNASE_H_1"/>
    <property type="match status" value="1"/>
</dbReference>
<dbReference type="Gene3D" id="2.30.30.850">
    <property type="match status" value="1"/>
</dbReference>
<keyword evidence="5" id="KW-0540">Nuclease</keyword>
<dbReference type="Gene3D" id="3.30.420.10">
    <property type="entry name" value="Ribonuclease H-like superfamily/Ribonuclease H"/>
    <property type="match status" value="2"/>
</dbReference>
<feature type="domain" description="Reverse transcriptase" evidence="10">
    <location>
        <begin position="71"/>
        <end position="296"/>
    </location>
</feature>
<dbReference type="AlphaFoldDB" id="A0AAV7LL21"/>
<evidence type="ECO:0000313" key="13">
    <source>
        <dbReference type="EMBL" id="KAJ1091214.1"/>
    </source>
</evidence>
<dbReference type="PANTHER" id="PTHR37984:SF5">
    <property type="entry name" value="PROTEIN NYNRIN-LIKE"/>
    <property type="match status" value="1"/>
</dbReference>
<keyword evidence="3" id="KW-0808">Transferase</keyword>
<accession>A0AAV7LL21</accession>
<dbReference type="Gene3D" id="3.10.20.370">
    <property type="match status" value="1"/>
</dbReference>
<evidence type="ECO:0000256" key="3">
    <source>
        <dbReference type="ARBA" id="ARBA00022679"/>
    </source>
</evidence>
<organism evidence="13 14">
    <name type="scientific">Pleurodeles waltl</name>
    <name type="common">Iberian ribbed newt</name>
    <dbReference type="NCBI Taxonomy" id="8319"/>
    <lineage>
        <taxon>Eukaryota</taxon>
        <taxon>Metazoa</taxon>
        <taxon>Chordata</taxon>
        <taxon>Craniata</taxon>
        <taxon>Vertebrata</taxon>
        <taxon>Euteleostomi</taxon>
        <taxon>Amphibia</taxon>
        <taxon>Batrachia</taxon>
        <taxon>Caudata</taxon>
        <taxon>Salamandroidea</taxon>
        <taxon>Salamandridae</taxon>
        <taxon>Pleurodelinae</taxon>
        <taxon>Pleurodeles</taxon>
    </lineage>
</organism>
<dbReference type="Pfam" id="PF00075">
    <property type="entry name" value="RNase_H"/>
    <property type="match status" value="1"/>
</dbReference>
<dbReference type="InterPro" id="IPR041577">
    <property type="entry name" value="RT_RNaseH_2"/>
</dbReference>
<keyword evidence="14" id="KW-1185">Reference proteome</keyword>
<keyword evidence="8" id="KW-0511">Multifunctional enzyme</keyword>
<feature type="region of interest" description="Disordered" evidence="9">
    <location>
        <begin position="1043"/>
        <end position="1133"/>
    </location>
</feature>
<evidence type="ECO:0000256" key="5">
    <source>
        <dbReference type="ARBA" id="ARBA00022722"/>
    </source>
</evidence>
<dbReference type="InterPro" id="IPR036397">
    <property type="entry name" value="RNaseH_sf"/>
</dbReference>
<comment type="caution">
    <text evidence="13">The sequence shown here is derived from an EMBL/GenBank/DDBJ whole genome shotgun (WGS) entry which is preliminary data.</text>
</comment>
<dbReference type="InterPro" id="IPR000477">
    <property type="entry name" value="RT_dom"/>
</dbReference>
<evidence type="ECO:0000259" key="10">
    <source>
        <dbReference type="PROSITE" id="PS50878"/>
    </source>
</evidence>
<dbReference type="InterPro" id="IPR040643">
    <property type="entry name" value="MLVIN_C"/>
</dbReference>
<evidence type="ECO:0000256" key="6">
    <source>
        <dbReference type="ARBA" id="ARBA00022759"/>
    </source>
</evidence>
<dbReference type="Pfam" id="PF00078">
    <property type="entry name" value="RVT_1"/>
    <property type="match status" value="1"/>
</dbReference>
<dbReference type="GO" id="GO:0004523">
    <property type="term" value="F:RNA-DNA hybrid ribonuclease activity"/>
    <property type="evidence" value="ECO:0007669"/>
    <property type="project" value="UniProtKB-EC"/>
</dbReference>
<feature type="compositionally biased region" description="Polar residues" evidence="9">
    <location>
        <begin position="1061"/>
        <end position="1077"/>
    </location>
</feature>
<evidence type="ECO:0000259" key="12">
    <source>
        <dbReference type="PROSITE" id="PS50994"/>
    </source>
</evidence>
<dbReference type="Proteomes" id="UP001066276">
    <property type="component" value="Chromosome 11"/>
</dbReference>
<dbReference type="Pfam" id="PF17919">
    <property type="entry name" value="RT_RNaseH_2"/>
    <property type="match status" value="1"/>
</dbReference>
<evidence type="ECO:0000256" key="4">
    <source>
        <dbReference type="ARBA" id="ARBA00022695"/>
    </source>
</evidence>
<evidence type="ECO:0000256" key="7">
    <source>
        <dbReference type="ARBA" id="ARBA00022801"/>
    </source>
</evidence>
<feature type="compositionally biased region" description="Acidic residues" evidence="9">
    <location>
        <begin position="1043"/>
        <end position="1053"/>
    </location>
</feature>
<proteinExistence type="inferred from homology"/>
<dbReference type="InterPro" id="IPR012337">
    <property type="entry name" value="RNaseH-like_sf"/>
</dbReference>
<dbReference type="PROSITE" id="PS50878">
    <property type="entry name" value="RT_POL"/>
    <property type="match status" value="1"/>
</dbReference>
<sequence>MFKVTDLPAELQGTVTEKVWDLTGKEVGLIKGVEPVKVEVKLNEVIPQVPQCHMAQDVCIQVAQIITDFVKQGVLKEVMSSPCNSPIVGLKKPCGKVRIVQDLRKINEIVVKCCPIVPNPALIMFQVPCDAEWFTVVDLSQAFFSVPLHEDSQFLFSFKFLDKVYSWCRIPQGFSESPSIFNQILKKDLKSLALPFSSTLVQYIDDLLVASKTKDDCRLSVKEIQDGPGAITMSEKEMKAFIELRESMCRAPALGMPDYTKPFVLFCHERDACSLSVLTQVHGGANHPVAYFSATLNPVAAALLGCLRAVAAVGQSLTQCEGIVMGHPVKVMVSHSVEILLTRTKTQHMMNARLTKYEMIILGSPNVPLKRCTVLNPATLVPKENVDIDDAEEVEHDCLEVTDLCTKLRPDIKDTQLEENDYIIFVDGSCLRDSVGVLRARYAVCTISGILEASWLERAYSAQVAELIVLTRACHAAENLNVTIYTDSRYGFGIAHDFGQLWSNRGFLTSSGSPVKNGERIKELLHAIQLPLKIAVVKCSASVKSQDFVSMGNGYADQVARFCALNCISFQDQWELLPENETCSGYALRVVDTLDELRSLQGRASKEEKRSWLKMQCVQRPDDLWVSEEGEMVLPNSLLSQFARFYHGQAHVGRDAMIRLFKVDWFNQKFRQAAEVICHRCTICQQMNAWKGTVVNLSHIGRAGGPFSRMQMDFIEMPVCGGLRYVLAIVCIFSHWVEAYPTRRNDCLTVAKLLLRELIPRFGFLISLESDRGSHFNNEVIRLLCAALNIEQKLHCSYRPEASGLVEQMNGTLKSRMVKMCAATNLKWPDALPLVLMSMRNIPVKKTGLSPHEILMGPAMRLPAVPANALVNITDDMVLDYCKGLADVVCSFSQQVEATTLPPINDPGHTLKAGDWIAVKKHLRKSCLEPLWKGPYQVILTTTTAVKCAGLPNWIHASHTMCPTDEELELSKVTAAGKEASGPESNQRGTETEGEPIEDGLVTQPATEIQRGDGEPISTEVPGGPTQTEVLSEADGYRFEVEPLTDPEDEGGEAEGGQGILTPSESLANPTRENTIAQEEGTGQHPERPSGRKTLKGDNWPKPQAAKEKVVINETIQEEVDTTRKEDLSEGELQGDRKLKRKRVCKQESKLTFMFNGQDPAIPGIYYICGLNAYYRLPMGWYGTCYLGIVFPKIYQIDDLKKFPKLSELHHTRQKRETAAAVVGDIFGAKFLQ</sequence>
<dbReference type="InterPro" id="IPR043502">
    <property type="entry name" value="DNA/RNA_pol_sf"/>
</dbReference>
<feature type="domain" description="RNase H type-1" evidence="11">
    <location>
        <begin position="418"/>
        <end position="565"/>
    </location>
</feature>
<dbReference type="PROSITE" id="PS50994">
    <property type="entry name" value="INTEGRASE"/>
    <property type="match status" value="1"/>
</dbReference>
<reference evidence="13" key="1">
    <citation type="journal article" date="2022" name="bioRxiv">
        <title>Sequencing and chromosome-scale assembly of the giantPleurodeles waltlgenome.</title>
        <authorList>
            <person name="Brown T."/>
            <person name="Elewa A."/>
            <person name="Iarovenko S."/>
            <person name="Subramanian E."/>
            <person name="Araus A.J."/>
            <person name="Petzold A."/>
            <person name="Susuki M."/>
            <person name="Suzuki K.-i.T."/>
            <person name="Hayashi T."/>
            <person name="Toyoda A."/>
            <person name="Oliveira C."/>
            <person name="Osipova E."/>
            <person name="Leigh N.D."/>
            <person name="Simon A."/>
            <person name="Yun M.H."/>
        </authorList>
    </citation>
    <scope>NUCLEOTIDE SEQUENCE</scope>
    <source>
        <strain evidence="13">20211129_DDA</strain>
        <tissue evidence="13">Liver</tissue>
    </source>
</reference>
<feature type="region of interest" description="Disordered" evidence="9">
    <location>
        <begin position="976"/>
        <end position="1029"/>
    </location>
</feature>
<protein>
    <recommendedName>
        <fullName evidence="2">ribonuclease H</fullName>
        <ecNumber evidence="2">3.1.26.4</ecNumber>
    </recommendedName>
</protein>
<dbReference type="EC" id="3.1.26.4" evidence="2"/>
<dbReference type="Gene3D" id="3.10.10.10">
    <property type="entry name" value="HIV Type 1 Reverse Transcriptase, subunit A, domain 1"/>
    <property type="match status" value="1"/>
</dbReference>
<keyword evidence="7" id="KW-0378">Hydrolase</keyword>
<dbReference type="SUPFAM" id="SSF53098">
    <property type="entry name" value="Ribonuclease H-like"/>
    <property type="match status" value="2"/>
</dbReference>
<keyword evidence="4" id="KW-0548">Nucleotidyltransferase</keyword>
<dbReference type="GO" id="GO:0015074">
    <property type="term" value="P:DNA integration"/>
    <property type="evidence" value="ECO:0007669"/>
    <property type="project" value="InterPro"/>
</dbReference>
<gene>
    <name evidence="13" type="ORF">NDU88_004341</name>
</gene>
<evidence type="ECO:0000259" key="11">
    <source>
        <dbReference type="PROSITE" id="PS50879"/>
    </source>
</evidence>
<evidence type="ECO:0000256" key="2">
    <source>
        <dbReference type="ARBA" id="ARBA00012180"/>
    </source>
</evidence>
<dbReference type="InterPro" id="IPR001584">
    <property type="entry name" value="Integrase_cat-core"/>
</dbReference>
<dbReference type="GO" id="GO:0003676">
    <property type="term" value="F:nucleic acid binding"/>
    <property type="evidence" value="ECO:0007669"/>
    <property type="project" value="InterPro"/>
</dbReference>
<dbReference type="Gene3D" id="1.10.340.70">
    <property type="match status" value="1"/>
</dbReference>
<keyword evidence="6" id="KW-0255">Endonuclease</keyword>
<dbReference type="GO" id="GO:0016779">
    <property type="term" value="F:nucleotidyltransferase activity"/>
    <property type="evidence" value="ECO:0007669"/>
    <property type="project" value="UniProtKB-KW"/>
</dbReference>
<dbReference type="SUPFAM" id="SSF56672">
    <property type="entry name" value="DNA/RNA polymerases"/>
    <property type="match status" value="1"/>
</dbReference>
<evidence type="ECO:0000256" key="9">
    <source>
        <dbReference type="SAM" id="MobiDB-lite"/>
    </source>
</evidence>
<dbReference type="Pfam" id="PF18697">
    <property type="entry name" value="MLVIN_C"/>
    <property type="match status" value="1"/>
</dbReference>
<feature type="domain" description="Integrase catalytic" evidence="12">
    <location>
        <begin position="702"/>
        <end position="859"/>
    </location>
</feature>
<dbReference type="PANTHER" id="PTHR37984">
    <property type="entry name" value="PROTEIN CBG26694"/>
    <property type="match status" value="1"/>
</dbReference>
<evidence type="ECO:0000256" key="1">
    <source>
        <dbReference type="ARBA" id="ARBA00010879"/>
    </source>
</evidence>
<dbReference type="Gene3D" id="3.30.70.270">
    <property type="match status" value="1"/>
</dbReference>